<evidence type="ECO:0000259" key="3">
    <source>
        <dbReference type="Pfam" id="PF01609"/>
    </source>
</evidence>
<dbReference type="RefSeq" id="WP_075897269.1">
    <property type="nucleotide sequence ID" value="NZ_MKZS01000001.1"/>
</dbReference>
<dbReference type="InterPro" id="IPR047647">
    <property type="entry name" value="ISAs1_transpos"/>
</dbReference>
<dbReference type="Pfam" id="PF01609">
    <property type="entry name" value="DDE_Tnp_1"/>
    <property type="match status" value="1"/>
</dbReference>
<dbReference type="NCBIfam" id="NF033564">
    <property type="entry name" value="transpos_ISAs1"/>
    <property type="match status" value="1"/>
</dbReference>
<sequence length="414" mass="47224">MVKGFDKPNNSTRTSGQSLPLQPALDCQQVQQQLLEHFENLSDPRGKQGVLHPLVSIVMIALLATIGGATGWEDIETYGVSHQHWLSSFLPLPHGIPSADTYRRVFEQISPSAFEDSFQSWLRCLVTDNRAQVIPIDGKQLKGSYDRNQVQSALHLVSAWATEHRLFLGQVKVDDKTNEITAIPALLELLDICGCIITIDAMGTQHQIAHSIRSKGADYVLTLKGNHPTLFKQVKQWFETAVDNKFEGIEYSYDVRVESGHHRTEKRQVWAVSLDQIEEDLYQQSQWSGLQSIVMVIRTRYLWNKTTREVMFYLTSLPSNAQKLGKAIRQHWSIENQLHWVLDVTFGEDASRIRTGHAPQNMALLKRWSLNLLNQETKYKRSTRQKAKRASMDTRYMFKVLEASIPLKSSISKV</sequence>
<proteinExistence type="predicted"/>
<comment type="caution">
    <text evidence="5">The sequence shown here is derived from an EMBL/GenBank/DDBJ whole genome shotgun (WGS) entry which is preliminary data.</text>
</comment>
<feature type="region of interest" description="Disordered" evidence="1">
    <location>
        <begin position="1"/>
        <end position="22"/>
    </location>
</feature>
<keyword evidence="6" id="KW-1185">Reference proteome</keyword>
<accession>A0A1U7MY33</accession>
<dbReference type="InterPro" id="IPR051698">
    <property type="entry name" value="Transposase_11-like"/>
</dbReference>
<keyword evidence="2" id="KW-0812">Transmembrane</keyword>
<dbReference type="GO" id="GO:0003677">
    <property type="term" value="F:DNA binding"/>
    <property type="evidence" value="ECO:0007669"/>
    <property type="project" value="InterPro"/>
</dbReference>
<evidence type="ECO:0000256" key="2">
    <source>
        <dbReference type="SAM" id="Phobius"/>
    </source>
</evidence>
<dbReference type="InterPro" id="IPR002559">
    <property type="entry name" value="Transposase_11"/>
</dbReference>
<keyword evidence="2" id="KW-1133">Transmembrane helix</keyword>
<feature type="compositionally biased region" description="Polar residues" evidence="1">
    <location>
        <begin position="8"/>
        <end position="20"/>
    </location>
</feature>
<feature type="transmembrane region" description="Helical" evidence="2">
    <location>
        <begin position="50"/>
        <end position="72"/>
    </location>
</feature>
<feature type="domain" description="Transposase IS4-like" evidence="3">
    <location>
        <begin position="132"/>
        <end position="372"/>
    </location>
</feature>
<dbReference type="PANTHER" id="PTHR30298:SF0">
    <property type="entry name" value="PROTEIN YBFL-RELATED"/>
    <property type="match status" value="1"/>
</dbReference>
<dbReference type="Proteomes" id="UP000186657">
    <property type="component" value="Unassembled WGS sequence"/>
</dbReference>
<keyword evidence="2" id="KW-0472">Membrane</keyword>
<protein>
    <submittedName>
        <fullName evidence="5">ISAs1 family transposase</fullName>
    </submittedName>
</protein>
<evidence type="ECO:0000256" key="1">
    <source>
        <dbReference type="SAM" id="MobiDB-lite"/>
    </source>
</evidence>
<dbReference type="PANTHER" id="PTHR30298">
    <property type="entry name" value="H REPEAT-ASSOCIATED PREDICTED TRANSPOSASE"/>
    <property type="match status" value="1"/>
</dbReference>
<dbReference type="InterPro" id="IPR032806">
    <property type="entry name" value="YbfD_N"/>
</dbReference>
<evidence type="ECO:0000259" key="4">
    <source>
        <dbReference type="Pfam" id="PF13808"/>
    </source>
</evidence>
<evidence type="ECO:0000313" key="5">
    <source>
        <dbReference type="EMBL" id="OLT58628.1"/>
    </source>
</evidence>
<feature type="domain" description="H repeat-associated protein N-terminal" evidence="4">
    <location>
        <begin position="35"/>
        <end position="122"/>
    </location>
</feature>
<dbReference type="AlphaFoldDB" id="A0A1U7MY33"/>
<dbReference type="GO" id="GO:0006313">
    <property type="term" value="P:DNA transposition"/>
    <property type="evidence" value="ECO:0007669"/>
    <property type="project" value="InterPro"/>
</dbReference>
<name>A0A1U7MY33_9CYAN</name>
<dbReference type="GO" id="GO:0004803">
    <property type="term" value="F:transposase activity"/>
    <property type="evidence" value="ECO:0007669"/>
    <property type="project" value="InterPro"/>
</dbReference>
<gene>
    <name evidence="5" type="ORF">BJP37_05770</name>
</gene>
<organism evidence="5 6">
    <name type="scientific">Moorena bouillonii PNG</name>
    <dbReference type="NCBI Taxonomy" id="568701"/>
    <lineage>
        <taxon>Bacteria</taxon>
        <taxon>Bacillati</taxon>
        <taxon>Cyanobacteriota</taxon>
        <taxon>Cyanophyceae</taxon>
        <taxon>Coleofasciculales</taxon>
        <taxon>Coleofasciculaceae</taxon>
        <taxon>Moorena</taxon>
    </lineage>
</organism>
<dbReference type="Pfam" id="PF13808">
    <property type="entry name" value="DDE_Tnp_1_assoc"/>
    <property type="match status" value="1"/>
</dbReference>
<reference evidence="5 6" key="1">
    <citation type="submission" date="2016-10" db="EMBL/GenBank/DDBJ databases">
        <title>Comparative genomics uncovers the prolific and rare metabolic potential of the cyanobacterial genus Moorea.</title>
        <authorList>
            <person name="Leao T."/>
            <person name="Castelao G."/>
            <person name="Korobeynikov A."/>
            <person name="Monroe E.A."/>
            <person name="Podell S."/>
            <person name="Glukhov E."/>
            <person name="Allen E."/>
            <person name="Gerwick W.H."/>
            <person name="Gerwick L."/>
        </authorList>
    </citation>
    <scope>NUCLEOTIDE SEQUENCE [LARGE SCALE GENOMIC DNA]</scope>
    <source>
        <strain evidence="5 6">PNG5-198</strain>
    </source>
</reference>
<dbReference type="EMBL" id="MKZS01000001">
    <property type="protein sequence ID" value="OLT58628.1"/>
    <property type="molecule type" value="Genomic_DNA"/>
</dbReference>
<evidence type="ECO:0000313" key="6">
    <source>
        <dbReference type="Proteomes" id="UP000186657"/>
    </source>
</evidence>